<dbReference type="SUPFAM" id="SSF56784">
    <property type="entry name" value="HAD-like"/>
    <property type="match status" value="1"/>
</dbReference>
<evidence type="ECO:0000313" key="2">
    <source>
        <dbReference type="EMBL" id="VFU58241.1"/>
    </source>
</evidence>
<gene>
    <name evidence="2" type="ORF">SVIM_LOCUS424606</name>
</gene>
<dbReference type="Gene3D" id="3.40.1110.10">
    <property type="entry name" value="Calcium-transporting ATPase, cytoplasmic domain N"/>
    <property type="match status" value="1"/>
</dbReference>
<sequence length="139" mass="15458">MDVRERNTFKQIIQGMAANSLRSIAFAHKQLSEEQYEDGKEEKGLKEDSLTLLGIVGIKDPCRPGVKKVVDDCQHAGVNIKMISGDKVFTARAITIECGILNPVSVKICFEIQDTSYTSPPKTSKRRHEPYCGSLLCNE</sequence>
<evidence type="ECO:0000256" key="1">
    <source>
        <dbReference type="ARBA" id="ARBA00022842"/>
    </source>
</evidence>
<dbReference type="Gene3D" id="3.40.50.1000">
    <property type="entry name" value="HAD superfamily/HAD-like"/>
    <property type="match status" value="1"/>
</dbReference>
<dbReference type="EMBL" id="CAADRP010001974">
    <property type="protein sequence ID" value="VFU58241.1"/>
    <property type="molecule type" value="Genomic_DNA"/>
</dbReference>
<dbReference type="PANTHER" id="PTHR24093:SF434">
    <property type="entry name" value="CALCIUM-TRANSPORTING ATPASE 13, PLASMA MEMBRANE-TYPE-RELATED"/>
    <property type="match status" value="1"/>
</dbReference>
<dbReference type="GO" id="GO:0005886">
    <property type="term" value="C:plasma membrane"/>
    <property type="evidence" value="ECO:0007669"/>
    <property type="project" value="TreeGrafter"/>
</dbReference>
<proteinExistence type="predicted"/>
<dbReference type="GO" id="GO:0005388">
    <property type="term" value="F:P-type calcium transporter activity"/>
    <property type="evidence" value="ECO:0007669"/>
    <property type="project" value="TreeGrafter"/>
</dbReference>
<organism evidence="2">
    <name type="scientific">Salix viminalis</name>
    <name type="common">Common osier</name>
    <name type="synonym">Basket willow</name>
    <dbReference type="NCBI Taxonomy" id="40686"/>
    <lineage>
        <taxon>Eukaryota</taxon>
        <taxon>Viridiplantae</taxon>
        <taxon>Streptophyta</taxon>
        <taxon>Embryophyta</taxon>
        <taxon>Tracheophyta</taxon>
        <taxon>Spermatophyta</taxon>
        <taxon>Magnoliopsida</taxon>
        <taxon>eudicotyledons</taxon>
        <taxon>Gunneridae</taxon>
        <taxon>Pentapetalae</taxon>
        <taxon>rosids</taxon>
        <taxon>fabids</taxon>
        <taxon>Malpighiales</taxon>
        <taxon>Salicaceae</taxon>
        <taxon>Saliceae</taxon>
        <taxon>Salix</taxon>
    </lineage>
</organism>
<dbReference type="InterPro" id="IPR023214">
    <property type="entry name" value="HAD_sf"/>
</dbReference>
<dbReference type="SUPFAM" id="SSF81660">
    <property type="entry name" value="Metal cation-transporting ATPase, ATP-binding domain N"/>
    <property type="match status" value="1"/>
</dbReference>
<dbReference type="Pfam" id="PF13246">
    <property type="entry name" value="Cation_ATPase"/>
    <property type="match status" value="1"/>
</dbReference>
<name>A0A6N2MUY2_SALVM</name>
<evidence type="ECO:0008006" key="3">
    <source>
        <dbReference type="Google" id="ProtNLM"/>
    </source>
</evidence>
<reference evidence="2" key="1">
    <citation type="submission" date="2019-03" db="EMBL/GenBank/DDBJ databases">
        <authorList>
            <person name="Mank J."/>
            <person name="Almeida P."/>
        </authorList>
    </citation>
    <scope>NUCLEOTIDE SEQUENCE</scope>
    <source>
        <strain evidence="2">78183</strain>
    </source>
</reference>
<dbReference type="AlphaFoldDB" id="A0A6N2MUY2"/>
<dbReference type="PANTHER" id="PTHR24093">
    <property type="entry name" value="CATION TRANSPORTING ATPASE"/>
    <property type="match status" value="1"/>
</dbReference>
<dbReference type="InterPro" id="IPR023299">
    <property type="entry name" value="ATPase_P-typ_cyto_dom_N"/>
</dbReference>
<dbReference type="GO" id="GO:0000166">
    <property type="term" value="F:nucleotide binding"/>
    <property type="evidence" value="ECO:0007669"/>
    <property type="project" value="InterPro"/>
</dbReference>
<dbReference type="InterPro" id="IPR036412">
    <property type="entry name" value="HAD-like_sf"/>
</dbReference>
<accession>A0A6N2MUY2</accession>
<keyword evidence="1" id="KW-0460">Magnesium</keyword>
<protein>
    <recommendedName>
        <fullName evidence="3">Cation-transporting P-type ATPase C-terminal domain-containing protein</fullName>
    </recommendedName>
</protein>